<dbReference type="Pfam" id="PF02463">
    <property type="entry name" value="SMC_N"/>
    <property type="match status" value="1"/>
</dbReference>
<dbReference type="GO" id="GO:0000731">
    <property type="term" value="P:DNA synthesis involved in DNA repair"/>
    <property type="evidence" value="ECO:0007669"/>
    <property type="project" value="TreeGrafter"/>
</dbReference>
<keyword evidence="10 12" id="KW-0234">DNA repair</keyword>
<dbReference type="GO" id="GO:0005737">
    <property type="term" value="C:cytoplasm"/>
    <property type="evidence" value="ECO:0007669"/>
    <property type="project" value="UniProtKB-SubCell"/>
</dbReference>
<comment type="function">
    <text evidence="12 13">The RecF protein is involved in DNA metabolism; it is required for DNA replication and normal SOS inducibility. RecF binds preferentially to single-stranded, linear DNA. It also seems to bind ATP.</text>
</comment>
<accession>A0A3N0I250</accession>
<gene>
    <name evidence="12 15" type="primary">recF</name>
    <name evidence="15" type="ORF">EDX97_07195</name>
</gene>
<sequence>MNLQKLELVHFRNYERSSYQFEPACVHCLYGNNAQGKTNIIEAIYFLSHLRSFRTSHIDSLTMHQKEWMSISAWIESHGHNEQLKIVVSQKKKHLFVYQDPVRRYSDFIGKVNAILFCPDDMLLFQQSPRSRRRFIDMELMKLSHTYTATLSHFQSLLKQRNRLLKQDVLDDLLLNTLTEQMIQDEEIIISQRAKFVKEWMDQSRSLYPFFSEQKERIDAHYQTFVKWDHLQENLKMAYEKSLERDKQYRQTTFGIHKDDIVFLLNEKPLHEVGSQGQKRSFLLAMKLGLAQIIYEKTQQYPILLLDDVFSELDPIRQKQLIQHLPQSMQVFITSTEPIDKHWFGNRSVRFYHIEDGALREVQP</sequence>
<dbReference type="Proteomes" id="UP000276568">
    <property type="component" value="Unassembled WGS sequence"/>
</dbReference>
<dbReference type="NCBIfam" id="TIGR00611">
    <property type="entry name" value="recf"/>
    <property type="match status" value="1"/>
</dbReference>
<comment type="similarity">
    <text evidence="2 12 13">Belongs to the RecF family.</text>
</comment>
<evidence type="ECO:0000256" key="2">
    <source>
        <dbReference type="ARBA" id="ARBA00008016"/>
    </source>
</evidence>
<dbReference type="PROSITE" id="PS00618">
    <property type="entry name" value="RECF_2"/>
    <property type="match status" value="1"/>
</dbReference>
<keyword evidence="5 12" id="KW-0235">DNA replication</keyword>
<dbReference type="OrthoDB" id="9803889at2"/>
<evidence type="ECO:0000313" key="16">
    <source>
        <dbReference type="Proteomes" id="UP000276568"/>
    </source>
</evidence>
<dbReference type="PANTHER" id="PTHR32182">
    <property type="entry name" value="DNA REPLICATION AND REPAIR PROTEIN RECF"/>
    <property type="match status" value="1"/>
</dbReference>
<reference evidence="15 16" key="1">
    <citation type="submission" date="2018-11" db="EMBL/GenBank/DDBJ databases">
        <title>Clostridium sp. nov., a member of the family Erysipelotrichaceae isolated from pig faeces.</title>
        <authorList>
            <person name="Chang Y.-H."/>
        </authorList>
    </citation>
    <scope>NUCLEOTIDE SEQUENCE [LARGE SCALE GENOMIC DNA]</scope>
    <source>
        <strain evidence="15 16">YH-panp20</strain>
    </source>
</reference>
<evidence type="ECO:0000256" key="7">
    <source>
        <dbReference type="ARBA" id="ARBA00022763"/>
    </source>
</evidence>
<evidence type="ECO:0000256" key="1">
    <source>
        <dbReference type="ARBA" id="ARBA00004496"/>
    </source>
</evidence>
<evidence type="ECO:0000256" key="9">
    <source>
        <dbReference type="ARBA" id="ARBA00023125"/>
    </source>
</evidence>
<dbReference type="Gene3D" id="1.20.1050.90">
    <property type="entry name" value="RecF/RecN/SMC, N-terminal domain"/>
    <property type="match status" value="1"/>
</dbReference>
<evidence type="ECO:0000256" key="11">
    <source>
        <dbReference type="ARBA" id="ARBA00023236"/>
    </source>
</evidence>
<dbReference type="Gene3D" id="3.40.50.300">
    <property type="entry name" value="P-loop containing nucleotide triphosphate hydrolases"/>
    <property type="match status" value="1"/>
</dbReference>
<dbReference type="GO" id="GO:0003697">
    <property type="term" value="F:single-stranded DNA binding"/>
    <property type="evidence" value="ECO:0007669"/>
    <property type="project" value="UniProtKB-UniRule"/>
</dbReference>
<dbReference type="GO" id="GO:0006260">
    <property type="term" value="P:DNA replication"/>
    <property type="evidence" value="ECO:0007669"/>
    <property type="project" value="UniProtKB-UniRule"/>
</dbReference>
<evidence type="ECO:0000256" key="8">
    <source>
        <dbReference type="ARBA" id="ARBA00022840"/>
    </source>
</evidence>
<keyword evidence="16" id="KW-1185">Reference proteome</keyword>
<dbReference type="InterPro" id="IPR027417">
    <property type="entry name" value="P-loop_NTPase"/>
</dbReference>
<evidence type="ECO:0000256" key="3">
    <source>
        <dbReference type="ARBA" id="ARBA00020170"/>
    </source>
</evidence>
<keyword evidence="11 12" id="KW-0742">SOS response</keyword>
<evidence type="ECO:0000256" key="10">
    <source>
        <dbReference type="ARBA" id="ARBA00023204"/>
    </source>
</evidence>
<comment type="caution">
    <text evidence="15">The sequence shown here is derived from an EMBL/GenBank/DDBJ whole genome shotgun (WGS) entry which is preliminary data.</text>
</comment>
<keyword evidence="8 12" id="KW-0067">ATP-binding</keyword>
<evidence type="ECO:0000259" key="14">
    <source>
        <dbReference type="Pfam" id="PF02463"/>
    </source>
</evidence>
<dbReference type="GO" id="GO:0005524">
    <property type="term" value="F:ATP binding"/>
    <property type="evidence" value="ECO:0007669"/>
    <property type="project" value="UniProtKB-UniRule"/>
</dbReference>
<dbReference type="HAMAP" id="MF_00365">
    <property type="entry name" value="RecF"/>
    <property type="match status" value="1"/>
</dbReference>
<dbReference type="InterPro" id="IPR001238">
    <property type="entry name" value="DNA-binding_RecF"/>
</dbReference>
<dbReference type="AlphaFoldDB" id="A0A3N0I250"/>
<keyword evidence="4 12" id="KW-0963">Cytoplasm</keyword>
<feature type="binding site" evidence="12">
    <location>
        <begin position="31"/>
        <end position="38"/>
    </location>
    <ligand>
        <name>ATP</name>
        <dbReference type="ChEBI" id="CHEBI:30616"/>
    </ligand>
</feature>
<dbReference type="InterPro" id="IPR042174">
    <property type="entry name" value="RecF_2"/>
</dbReference>
<keyword evidence="9 12" id="KW-0238">DNA-binding</keyword>
<organism evidence="15 16">
    <name type="scientific">Absicoccus porci</name>
    <dbReference type="NCBI Taxonomy" id="2486576"/>
    <lineage>
        <taxon>Bacteria</taxon>
        <taxon>Bacillati</taxon>
        <taxon>Bacillota</taxon>
        <taxon>Erysipelotrichia</taxon>
        <taxon>Erysipelotrichales</taxon>
        <taxon>Erysipelotrichaceae</taxon>
        <taxon>Absicoccus</taxon>
    </lineage>
</organism>
<feature type="domain" description="RecF/RecN/SMC N-terminal" evidence="14">
    <location>
        <begin position="3"/>
        <end position="92"/>
    </location>
</feature>
<evidence type="ECO:0000256" key="6">
    <source>
        <dbReference type="ARBA" id="ARBA00022741"/>
    </source>
</evidence>
<dbReference type="EMBL" id="RJQC01000002">
    <property type="protein sequence ID" value="RNM30560.1"/>
    <property type="molecule type" value="Genomic_DNA"/>
</dbReference>
<dbReference type="GO" id="GO:0009432">
    <property type="term" value="P:SOS response"/>
    <property type="evidence" value="ECO:0007669"/>
    <property type="project" value="UniProtKB-UniRule"/>
</dbReference>
<dbReference type="InterPro" id="IPR003395">
    <property type="entry name" value="RecF/RecN/SMC_N"/>
</dbReference>
<dbReference type="RefSeq" id="WP_128520471.1">
    <property type="nucleotide sequence ID" value="NZ_CAUWBR010000003.1"/>
</dbReference>
<evidence type="ECO:0000256" key="13">
    <source>
        <dbReference type="RuleBase" id="RU000578"/>
    </source>
</evidence>
<evidence type="ECO:0000313" key="15">
    <source>
        <dbReference type="EMBL" id="RNM30560.1"/>
    </source>
</evidence>
<evidence type="ECO:0000256" key="4">
    <source>
        <dbReference type="ARBA" id="ARBA00022490"/>
    </source>
</evidence>
<dbReference type="GO" id="GO:0006302">
    <property type="term" value="P:double-strand break repair"/>
    <property type="evidence" value="ECO:0007669"/>
    <property type="project" value="TreeGrafter"/>
</dbReference>
<dbReference type="SUPFAM" id="SSF52540">
    <property type="entry name" value="P-loop containing nucleoside triphosphate hydrolases"/>
    <property type="match status" value="1"/>
</dbReference>
<protein>
    <recommendedName>
        <fullName evidence="3 12">DNA replication and repair protein RecF</fullName>
    </recommendedName>
</protein>
<name>A0A3N0I250_9FIRM</name>
<evidence type="ECO:0000256" key="5">
    <source>
        <dbReference type="ARBA" id="ARBA00022705"/>
    </source>
</evidence>
<keyword evidence="6 12" id="KW-0547">Nucleotide-binding</keyword>
<comment type="subcellular location">
    <subcellularLocation>
        <location evidence="1 12 13">Cytoplasm</location>
    </subcellularLocation>
</comment>
<proteinExistence type="inferred from homology"/>
<keyword evidence="7 12" id="KW-0227">DNA damage</keyword>
<evidence type="ECO:0000256" key="12">
    <source>
        <dbReference type="HAMAP-Rule" id="MF_00365"/>
    </source>
</evidence>
<dbReference type="PANTHER" id="PTHR32182:SF0">
    <property type="entry name" value="DNA REPLICATION AND REPAIR PROTEIN RECF"/>
    <property type="match status" value="1"/>
</dbReference>
<dbReference type="InterPro" id="IPR018078">
    <property type="entry name" value="DNA-binding_RecF_CS"/>
</dbReference>